<dbReference type="InterPro" id="IPR028082">
    <property type="entry name" value="Peripla_BP_I"/>
</dbReference>
<dbReference type="RefSeq" id="WP_075074917.1">
    <property type="nucleotide sequence ID" value="NZ_DF967972.1"/>
</dbReference>
<dbReference type="GO" id="GO:0030246">
    <property type="term" value="F:carbohydrate binding"/>
    <property type="evidence" value="ECO:0007669"/>
    <property type="project" value="UniProtKB-ARBA"/>
</dbReference>
<dbReference type="Pfam" id="PF13407">
    <property type="entry name" value="Peripla_BP_4"/>
    <property type="match status" value="1"/>
</dbReference>
<evidence type="ECO:0000313" key="7">
    <source>
        <dbReference type="Proteomes" id="UP000055060"/>
    </source>
</evidence>
<feature type="chain" id="PRO_5006633038" evidence="4">
    <location>
        <begin position="25"/>
        <end position="418"/>
    </location>
</feature>
<gene>
    <name evidence="6" type="ORF">LARV_03555</name>
</gene>
<feature type="signal peptide" evidence="4">
    <location>
        <begin position="1"/>
        <end position="24"/>
    </location>
</feature>
<dbReference type="Gene3D" id="3.40.50.2300">
    <property type="match status" value="2"/>
</dbReference>
<dbReference type="CDD" id="cd01536">
    <property type="entry name" value="PBP1_ABC_sugar_binding-like"/>
    <property type="match status" value="1"/>
</dbReference>
<dbReference type="EMBL" id="DF967972">
    <property type="protein sequence ID" value="GAP15763.1"/>
    <property type="molecule type" value="Genomic_DNA"/>
</dbReference>
<dbReference type="PANTHER" id="PTHR46847:SF1">
    <property type="entry name" value="D-ALLOSE-BINDING PERIPLASMIC PROTEIN-RELATED"/>
    <property type="match status" value="1"/>
</dbReference>
<dbReference type="PROSITE" id="PS51257">
    <property type="entry name" value="PROKAR_LIPOPROTEIN"/>
    <property type="match status" value="1"/>
</dbReference>
<dbReference type="AlphaFoldDB" id="A0A0S7BM51"/>
<name>A0A0S7BM51_9CHLR</name>
<dbReference type="InterPro" id="IPR025997">
    <property type="entry name" value="SBP_2_dom"/>
</dbReference>
<evidence type="ECO:0000313" key="6">
    <source>
        <dbReference type="EMBL" id="GAP15763.1"/>
    </source>
</evidence>
<evidence type="ECO:0000256" key="1">
    <source>
        <dbReference type="ARBA" id="ARBA00004196"/>
    </source>
</evidence>
<dbReference type="Proteomes" id="UP000055060">
    <property type="component" value="Unassembled WGS sequence"/>
</dbReference>
<keyword evidence="7" id="KW-1185">Reference proteome</keyword>
<organism evidence="6">
    <name type="scientific">Longilinea arvoryzae</name>
    <dbReference type="NCBI Taxonomy" id="360412"/>
    <lineage>
        <taxon>Bacteria</taxon>
        <taxon>Bacillati</taxon>
        <taxon>Chloroflexota</taxon>
        <taxon>Anaerolineae</taxon>
        <taxon>Anaerolineales</taxon>
        <taxon>Anaerolineaceae</taxon>
        <taxon>Longilinea</taxon>
    </lineage>
</organism>
<accession>A0A0S7BM51</accession>
<evidence type="ECO:0000256" key="4">
    <source>
        <dbReference type="SAM" id="SignalP"/>
    </source>
</evidence>
<dbReference type="STRING" id="360412.LARV_03555"/>
<reference evidence="6" key="1">
    <citation type="submission" date="2015-07" db="EMBL/GenBank/DDBJ databases">
        <title>Draft Genome Sequences of Anaerolinea thermolimosa IMO-1, Bellilinea caldifistulae GOMI-1, Leptolinea tardivitalis YMTK-2, Levilinea saccharolytica KIBI-1,Longilinea arvoryzae KOME-1, Previously Described as Members of the Anaerolineaceae (Chloroflexi).</title>
        <authorList>
            <person name="Sekiguchi Y."/>
            <person name="Ohashi A."/>
            <person name="Matsuura N."/>
            <person name="Tourlousse M.D."/>
        </authorList>
    </citation>
    <scope>NUCLEOTIDE SEQUENCE [LARGE SCALE GENOMIC DNA]</scope>
    <source>
        <strain evidence="6">KOME-1</strain>
    </source>
</reference>
<comment type="similarity">
    <text evidence="2">Belongs to the bacterial solute-binding protein 2 family.</text>
</comment>
<keyword evidence="3 4" id="KW-0732">Signal</keyword>
<comment type="subcellular location">
    <subcellularLocation>
        <location evidence="1">Cell envelope</location>
    </subcellularLocation>
</comment>
<evidence type="ECO:0000256" key="3">
    <source>
        <dbReference type="ARBA" id="ARBA00022729"/>
    </source>
</evidence>
<dbReference type="SUPFAM" id="SSF53822">
    <property type="entry name" value="Periplasmic binding protein-like I"/>
    <property type="match status" value="1"/>
</dbReference>
<evidence type="ECO:0000259" key="5">
    <source>
        <dbReference type="Pfam" id="PF13407"/>
    </source>
</evidence>
<sequence>MKKVVTFVALLFVACMFLTACAPAATATSAAVEPTTAPAVEQATSAPEATTAPAAEKKEYNIAVIRWDPNDIYFNGVQLGQEMERDRIQTEEGVTINFNVFGANDAAKQVTALQQMMDTGIDGVLISPWRGEAMVSLVEDLNTRGIPVVAHNNAIPGGKSAFVAMDNFAAGEGAAKYVVQRLEEVRGADWAKTEGGVLVELRCIVTISADIGRHDGYHSVFDPILAENKNLTWETTEAGCDGAKARKYVDDMISRYGDKIMAIVSIDGTMGVGGAVPALDAQSMLVPPEDAKHIVIATVDGTQVELQAINKGDTDVSFVQPAVGEGITSMHVLWDMIKNGGAQMDTPTADSDYLTGDEPWEPVVETSGASLGFEGPWFKLQTYGVPVDRKVEDKSNWGNLIYVDQNGSDPVYDGNYGK</sequence>
<proteinExistence type="inferred from homology"/>
<feature type="domain" description="Periplasmic binding protein" evidence="5">
    <location>
        <begin position="67"/>
        <end position="338"/>
    </location>
</feature>
<protein>
    <submittedName>
        <fullName evidence="6">Monosaccharide ABC transporter substrate-binding protein, CUT2 family</fullName>
    </submittedName>
</protein>
<dbReference type="PANTHER" id="PTHR46847">
    <property type="entry name" value="D-ALLOSE-BINDING PERIPLASMIC PROTEIN-RELATED"/>
    <property type="match status" value="1"/>
</dbReference>
<dbReference type="GO" id="GO:0030313">
    <property type="term" value="C:cell envelope"/>
    <property type="evidence" value="ECO:0007669"/>
    <property type="project" value="UniProtKB-SubCell"/>
</dbReference>
<evidence type="ECO:0000256" key="2">
    <source>
        <dbReference type="ARBA" id="ARBA00007639"/>
    </source>
</evidence>